<dbReference type="AlphaFoldDB" id="A0A5N6JZR8"/>
<proteinExistence type="predicted"/>
<feature type="transmembrane region" description="Helical" evidence="1">
    <location>
        <begin position="261"/>
        <end position="283"/>
    </location>
</feature>
<feature type="transmembrane region" description="Helical" evidence="1">
    <location>
        <begin position="224"/>
        <end position="241"/>
    </location>
</feature>
<dbReference type="Pfam" id="PF00487">
    <property type="entry name" value="FA_desaturase"/>
    <property type="match status" value="1"/>
</dbReference>
<name>A0A5N6JZR8_MONLA</name>
<reference evidence="3 4" key="1">
    <citation type="submission" date="2019-06" db="EMBL/GenBank/DDBJ databases">
        <title>Genome Sequence of the Brown Rot Fungal Pathogen Monilinia laxa.</title>
        <authorList>
            <person name="De Miccolis Angelini R.M."/>
            <person name="Landi L."/>
            <person name="Abate D."/>
            <person name="Pollastro S."/>
            <person name="Romanazzi G."/>
            <person name="Faretra F."/>
        </authorList>
    </citation>
    <scope>NUCLEOTIDE SEQUENCE [LARGE SCALE GENOMIC DNA]</scope>
    <source>
        <strain evidence="3 4">Mlax316</strain>
    </source>
</reference>
<dbReference type="InterPro" id="IPR005804">
    <property type="entry name" value="FA_desaturase_dom"/>
</dbReference>
<dbReference type="GO" id="GO:0006629">
    <property type="term" value="P:lipid metabolic process"/>
    <property type="evidence" value="ECO:0007669"/>
    <property type="project" value="InterPro"/>
</dbReference>
<accession>A0A5N6JZR8</accession>
<keyword evidence="1" id="KW-0812">Transmembrane</keyword>
<keyword evidence="1" id="KW-0472">Membrane</keyword>
<sequence length="470" mass="54796">MDLQVMNPNLTQPDRRVLELLLKDVRRKTKANSTDNNATQESQSQIDEQISILEALNDENNEKFEPTVFTSWDQEDLERLPGPLYQYILEPYIQWGKGVVRRPTDVVFLTHIILYLTTSVPSAIILYNRFSLLHGFCHWIMQALYCGPFTLMLHNHIHNNGVLVKKYAWLDKTFPYILEPLMGHTLHSYYYHHIKCHHVEGNGPDDLSSTLRYQRDDIVDFLKYWGRFMFFIWLELPLYFFRTKKTKLACEVLFWEVGSYVGMYVMAKLNFWPTLFVLLLPFLQMRIGLMVGNWGQHALVDEIDPDSDYRSSIVLIDVASNRNCFNDGWHTAHHLNPLRHWRDQPLSYLKGKDNYDSGKALVFQNIDYIMMFVKLMRKDYEHLAGCLVPTGENIGKSKQELADMLRTKTRKFTEEDIQKKFKKITGSAAKPLVLVATLFAQGSTAMARCEQQGTELQPQILLVLLPCRAF</sequence>
<dbReference type="Proteomes" id="UP000326757">
    <property type="component" value="Unassembled WGS sequence"/>
</dbReference>
<gene>
    <name evidence="3" type="ORF">EYC80_006965</name>
</gene>
<dbReference type="EMBL" id="VIGI01000010">
    <property type="protein sequence ID" value="KAB8295018.1"/>
    <property type="molecule type" value="Genomic_DNA"/>
</dbReference>
<feature type="transmembrane region" description="Helical" evidence="1">
    <location>
        <begin position="139"/>
        <end position="157"/>
    </location>
</feature>
<feature type="domain" description="Fatty acid desaturase" evidence="2">
    <location>
        <begin position="144"/>
        <end position="346"/>
    </location>
</feature>
<organism evidence="3 4">
    <name type="scientific">Monilinia laxa</name>
    <name type="common">Brown rot fungus</name>
    <name type="synonym">Sclerotinia laxa</name>
    <dbReference type="NCBI Taxonomy" id="61186"/>
    <lineage>
        <taxon>Eukaryota</taxon>
        <taxon>Fungi</taxon>
        <taxon>Dikarya</taxon>
        <taxon>Ascomycota</taxon>
        <taxon>Pezizomycotina</taxon>
        <taxon>Leotiomycetes</taxon>
        <taxon>Helotiales</taxon>
        <taxon>Sclerotiniaceae</taxon>
        <taxon>Monilinia</taxon>
    </lineage>
</organism>
<evidence type="ECO:0000256" key="1">
    <source>
        <dbReference type="SAM" id="Phobius"/>
    </source>
</evidence>
<keyword evidence="4" id="KW-1185">Reference proteome</keyword>
<dbReference type="OrthoDB" id="1470350at2759"/>
<dbReference type="PANTHER" id="PTHR36459:SF1">
    <property type="entry name" value="FATTY ACID DESATURASE DOMAIN-CONTAINING PROTEIN-RELATED"/>
    <property type="match status" value="1"/>
</dbReference>
<feature type="transmembrane region" description="Helical" evidence="1">
    <location>
        <begin position="106"/>
        <end position="127"/>
    </location>
</feature>
<keyword evidence="1" id="KW-1133">Transmembrane helix</keyword>
<evidence type="ECO:0000259" key="2">
    <source>
        <dbReference type="Pfam" id="PF00487"/>
    </source>
</evidence>
<dbReference type="PANTHER" id="PTHR36459">
    <property type="entry name" value="ORF"/>
    <property type="match status" value="1"/>
</dbReference>
<evidence type="ECO:0000313" key="4">
    <source>
        <dbReference type="Proteomes" id="UP000326757"/>
    </source>
</evidence>
<protein>
    <recommendedName>
        <fullName evidence="2">Fatty acid desaturase domain-containing protein</fullName>
    </recommendedName>
</protein>
<evidence type="ECO:0000313" key="3">
    <source>
        <dbReference type="EMBL" id="KAB8295018.1"/>
    </source>
</evidence>
<comment type="caution">
    <text evidence="3">The sequence shown here is derived from an EMBL/GenBank/DDBJ whole genome shotgun (WGS) entry which is preliminary data.</text>
</comment>